<dbReference type="EMBL" id="NHZO01000154">
    <property type="protein sequence ID" value="PHQ49479.1"/>
    <property type="molecule type" value="Genomic_DNA"/>
</dbReference>
<keyword evidence="5" id="KW-1185">Reference proteome</keyword>
<dbReference type="Proteomes" id="UP000222531">
    <property type="component" value="Unassembled WGS sequence"/>
</dbReference>
<feature type="domain" description="DUF7298" evidence="3">
    <location>
        <begin position="569"/>
        <end position="729"/>
    </location>
</feature>
<dbReference type="OrthoDB" id="3622772at2"/>
<dbReference type="Pfam" id="PF14594">
    <property type="entry name" value="Sipho_Gp37"/>
    <property type="match status" value="1"/>
</dbReference>
<dbReference type="AlphaFoldDB" id="A0A2G1XE79"/>
<evidence type="ECO:0000256" key="1">
    <source>
        <dbReference type="SAM" id="MobiDB-lite"/>
    </source>
</evidence>
<feature type="region of interest" description="Disordered" evidence="1">
    <location>
        <begin position="377"/>
        <end position="403"/>
    </location>
</feature>
<comment type="caution">
    <text evidence="4">The sequence shown here is derived from an EMBL/GenBank/DDBJ whole genome shotgun (WGS) entry which is preliminary data.</text>
</comment>
<evidence type="ECO:0000313" key="4">
    <source>
        <dbReference type="EMBL" id="PHQ49479.1"/>
    </source>
</evidence>
<evidence type="ECO:0000313" key="5">
    <source>
        <dbReference type="Proteomes" id="UP000222531"/>
    </source>
</evidence>
<feature type="compositionally biased region" description="Basic and acidic residues" evidence="1">
    <location>
        <begin position="548"/>
        <end position="557"/>
    </location>
</feature>
<accession>A0A2G1XE79</accession>
<dbReference type="Pfam" id="PF23972">
    <property type="entry name" value="DUF7298"/>
    <property type="match status" value="1"/>
</dbReference>
<organism evidence="4 5">
    <name type="scientific">Streptomyces cinnamoneus</name>
    <name type="common">Streptoverticillium cinnamoneum</name>
    <dbReference type="NCBI Taxonomy" id="53446"/>
    <lineage>
        <taxon>Bacteria</taxon>
        <taxon>Bacillati</taxon>
        <taxon>Actinomycetota</taxon>
        <taxon>Actinomycetes</taxon>
        <taxon>Kitasatosporales</taxon>
        <taxon>Streptomycetaceae</taxon>
        <taxon>Streptomyces</taxon>
        <taxon>Streptomyces cinnamoneus group</taxon>
    </lineage>
</organism>
<protein>
    <recommendedName>
        <fullName evidence="6">Minor tail protein</fullName>
    </recommendedName>
</protein>
<dbReference type="InterPro" id="IPR029432">
    <property type="entry name" value="Gp28/Gp37-like_dom"/>
</dbReference>
<feature type="region of interest" description="Disordered" evidence="1">
    <location>
        <begin position="543"/>
        <end position="564"/>
    </location>
</feature>
<evidence type="ECO:0000259" key="2">
    <source>
        <dbReference type="Pfam" id="PF14594"/>
    </source>
</evidence>
<name>A0A2G1XE79_STRCJ</name>
<evidence type="ECO:0008006" key="6">
    <source>
        <dbReference type="Google" id="ProtNLM"/>
    </source>
</evidence>
<proteinExistence type="predicted"/>
<reference evidence="4 5" key="1">
    <citation type="journal article" date="2017" name="Biochemistry">
        <title>Identification of the Biosynthetic Pathway for the Antibiotic Bicyclomycin.</title>
        <authorList>
            <person name="Patteson J."/>
            <person name="Cai W."/>
            <person name="Johnson R.A."/>
            <person name="Santa Maria K."/>
            <person name="Li B."/>
        </authorList>
    </citation>
    <scope>NUCLEOTIDE SEQUENCE [LARGE SCALE GENOMIC DNA]</scope>
    <source>
        <strain evidence="4 5">ATCC 21532</strain>
    </source>
</reference>
<feature type="domain" description="Gp28/Gp37-like" evidence="2">
    <location>
        <begin position="7"/>
        <end position="357"/>
    </location>
</feature>
<dbReference type="InterPro" id="IPR055722">
    <property type="entry name" value="DUF7298"/>
</dbReference>
<gene>
    <name evidence="4" type="ORF">BLA24_25930</name>
</gene>
<sequence>MRLQDLTVEVRDKNLTRLGLIRPEDLALEVTDTFNNVGTWKLTLASEHPLADTLRTPGSGLIITGHDDVLMSGPVVSSEYAATPEDRRGSIAFEGVSDTVILSDMLAWPEPTNPDVGKQATGHDERSGAAETVMHGYVNANCGPAAPAARRRGNLVMGPNPGRGPMVKKSARFPTLGELLTEIASVAGLGFRIVQRASQLVFETYAVADRTREVRLDVLAGTLAGQRVSVSTPGATRVIVAGQGEQEDRTLIPVDNTTSISAETDWGRRIERFVDQRNTDDEKELTQAGNEVLAEAGKTATAVQAVPVEDSPMEFGVDWRLGDRVTIVAGGQELTAPVTGLVIKAGEDGFHVGTLLGDPSPFDPNAAATAQAATTQSRVSALERTAEASPPGPREVWPESFTQASPPTAYPDGASIMILSAEQATAGGWDFGGKYGHVTTRKEPWGDASQTWSRVHAATTPHEEWVRGGNARTGWGPWRMITYKQILSADTINQATDPTAYPYEDSRLYLDSAASKAGGWSFAPMSGYVWTTGTTTGYTTQRWSRTHGGAEPHEEWVRGGSPSSGWSPWRQTAFRDNTARGLIALAPLNASGYVGDTPTLIYYWTFPAEARRMYRFGLRISSVDTDGTGDSGSGTRYAKQSAYTVARWASGTSVTASSPALGDMLTTCFNDDSDSSSGLSATFHLNGAPAGLTTIGVFLNARRAAATYGQVRYLTGAGSELWIEDVGPAL</sequence>
<evidence type="ECO:0000259" key="3">
    <source>
        <dbReference type="Pfam" id="PF23972"/>
    </source>
</evidence>